<evidence type="ECO:0000313" key="13">
    <source>
        <dbReference type="EMBL" id="WNG44479.1"/>
    </source>
</evidence>
<feature type="region of interest" description="Disordered" evidence="11">
    <location>
        <begin position="1"/>
        <end position="25"/>
    </location>
</feature>
<dbReference type="Gene3D" id="2.60.40.1120">
    <property type="entry name" value="Carboxypeptidase-like, regulatory domain"/>
    <property type="match status" value="1"/>
</dbReference>
<dbReference type="InterPro" id="IPR006260">
    <property type="entry name" value="TonB/TolA_C"/>
</dbReference>
<dbReference type="Gene3D" id="3.30.1150.10">
    <property type="match status" value="1"/>
</dbReference>
<keyword evidence="8 10" id="KW-0472">Membrane</keyword>
<feature type="domain" description="TonB C-terminal" evidence="12">
    <location>
        <begin position="80"/>
        <end position="175"/>
    </location>
</feature>
<keyword evidence="5 10" id="KW-0812">Transmembrane</keyword>
<evidence type="ECO:0000256" key="7">
    <source>
        <dbReference type="ARBA" id="ARBA00022989"/>
    </source>
</evidence>
<keyword evidence="4 10" id="KW-1134">Transmembrane beta strand</keyword>
<reference evidence="13 14" key="1">
    <citation type="submission" date="2019-08" db="EMBL/GenBank/DDBJ databases">
        <title>Archangium and Cystobacter genomes.</title>
        <authorList>
            <person name="Chen I.-C.K."/>
            <person name="Wielgoss S."/>
        </authorList>
    </citation>
    <scope>NUCLEOTIDE SEQUENCE [LARGE SCALE GENOMIC DNA]</scope>
    <source>
        <strain evidence="13 14">Cbm 6</strain>
    </source>
</reference>
<dbReference type="SUPFAM" id="SSF56935">
    <property type="entry name" value="Porins"/>
    <property type="match status" value="1"/>
</dbReference>
<dbReference type="InterPro" id="IPR039426">
    <property type="entry name" value="TonB-dep_rcpt-like"/>
</dbReference>
<dbReference type="NCBIfam" id="TIGR01352">
    <property type="entry name" value="tonB_Cterm"/>
    <property type="match status" value="1"/>
</dbReference>
<evidence type="ECO:0000256" key="2">
    <source>
        <dbReference type="ARBA" id="ARBA00004571"/>
    </source>
</evidence>
<dbReference type="EMBL" id="CP043494">
    <property type="protein sequence ID" value="WNG44479.1"/>
    <property type="molecule type" value="Genomic_DNA"/>
</dbReference>
<dbReference type="SUPFAM" id="SSF74653">
    <property type="entry name" value="TolA/TonB C-terminal domain"/>
    <property type="match status" value="1"/>
</dbReference>
<dbReference type="InterPro" id="IPR013784">
    <property type="entry name" value="Carb-bd-like_fold"/>
</dbReference>
<dbReference type="Proteomes" id="UP001611383">
    <property type="component" value="Chromosome"/>
</dbReference>
<evidence type="ECO:0000256" key="6">
    <source>
        <dbReference type="ARBA" id="ARBA00022729"/>
    </source>
</evidence>
<dbReference type="InterPro" id="IPR036942">
    <property type="entry name" value="Beta-barrel_TonB_sf"/>
</dbReference>
<dbReference type="Pfam" id="PF03544">
    <property type="entry name" value="TonB_C"/>
    <property type="match status" value="1"/>
</dbReference>
<dbReference type="Pfam" id="PF13620">
    <property type="entry name" value="CarboxypepD_reg"/>
    <property type="match status" value="1"/>
</dbReference>
<dbReference type="SUPFAM" id="SSF49452">
    <property type="entry name" value="Starch-binding domain-like"/>
    <property type="match status" value="1"/>
</dbReference>
<dbReference type="PROSITE" id="PS52015">
    <property type="entry name" value="TONB_CTD"/>
    <property type="match status" value="1"/>
</dbReference>
<dbReference type="PANTHER" id="PTHR30069">
    <property type="entry name" value="TONB-DEPENDENT OUTER MEMBRANE RECEPTOR"/>
    <property type="match status" value="1"/>
</dbReference>
<gene>
    <name evidence="13" type="ORF">F0U60_10425</name>
</gene>
<dbReference type="PROSITE" id="PS52016">
    <property type="entry name" value="TONB_DEPENDENT_REC_3"/>
    <property type="match status" value="1"/>
</dbReference>
<evidence type="ECO:0000256" key="10">
    <source>
        <dbReference type="PROSITE-ProRule" id="PRU01360"/>
    </source>
</evidence>
<comment type="similarity">
    <text evidence="10">Belongs to the TonB-dependent receptor family.</text>
</comment>
<organism evidence="13 14">
    <name type="scientific">Archangium minus</name>
    <dbReference type="NCBI Taxonomy" id="83450"/>
    <lineage>
        <taxon>Bacteria</taxon>
        <taxon>Pseudomonadati</taxon>
        <taxon>Myxococcota</taxon>
        <taxon>Myxococcia</taxon>
        <taxon>Myxococcales</taxon>
        <taxon>Cystobacterineae</taxon>
        <taxon>Archangiaceae</taxon>
        <taxon>Archangium</taxon>
    </lineage>
</organism>
<evidence type="ECO:0000256" key="11">
    <source>
        <dbReference type="SAM" id="MobiDB-lite"/>
    </source>
</evidence>
<keyword evidence="7" id="KW-1133">Transmembrane helix</keyword>
<evidence type="ECO:0000256" key="4">
    <source>
        <dbReference type="ARBA" id="ARBA00022452"/>
    </source>
</evidence>
<dbReference type="RefSeq" id="WP_395817364.1">
    <property type="nucleotide sequence ID" value="NZ_CP043494.1"/>
</dbReference>
<evidence type="ECO:0000256" key="3">
    <source>
        <dbReference type="ARBA" id="ARBA00022448"/>
    </source>
</evidence>
<dbReference type="PRINTS" id="PR01374">
    <property type="entry name" value="TONBPROTEIN"/>
</dbReference>
<dbReference type="Gene3D" id="2.40.170.20">
    <property type="entry name" value="TonB-dependent receptor, beta-barrel domain"/>
    <property type="match status" value="1"/>
</dbReference>
<name>A0ABY9WMU1_9BACT</name>
<evidence type="ECO:0000256" key="9">
    <source>
        <dbReference type="ARBA" id="ARBA00023237"/>
    </source>
</evidence>
<dbReference type="Gene3D" id="2.170.130.10">
    <property type="entry name" value="TonB-dependent receptor, plug domain"/>
    <property type="match status" value="1"/>
</dbReference>
<accession>A0ABY9WMU1</accession>
<dbReference type="InterPro" id="IPR012910">
    <property type="entry name" value="Plug_dom"/>
</dbReference>
<keyword evidence="3 10" id="KW-0813">Transport</keyword>
<dbReference type="InterPro" id="IPR003538">
    <property type="entry name" value="TonB"/>
</dbReference>
<evidence type="ECO:0000256" key="5">
    <source>
        <dbReference type="ARBA" id="ARBA00022692"/>
    </source>
</evidence>
<keyword evidence="9 10" id="KW-0998">Cell outer membrane</keyword>
<dbReference type="InterPro" id="IPR037066">
    <property type="entry name" value="Plug_dom_sf"/>
</dbReference>
<proteinExistence type="inferred from homology"/>
<evidence type="ECO:0000313" key="14">
    <source>
        <dbReference type="Proteomes" id="UP001611383"/>
    </source>
</evidence>
<dbReference type="PANTHER" id="PTHR30069:SF29">
    <property type="entry name" value="HEMOGLOBIN AND HEMOGLOBIN-HAPTOGLOBIN-BINDING PROTEIN 1-RELATED"/>
    <property type="match status" value="1"/>
</dbReference>
<dbReference type="InterPro" id="IPR037682">
    <property type="entry name" value="TonB_C"/>
</dbReference>
<protein>
    <submittedName>
        <fullName evidence="13">TonB family protein</fullName>
    </submittedName>
</protein>
<sequence length="957" mass="104788">MSPSSDASHFSARLSTGDRQRTEAGAVRSGGIAEWRVPRIFRGSLGRHAGLGLQFLVLIAVLGLGFGAHAQQAAGAAPATGLEPPTLMESVEPEYPEEARAQRLEGEVVLRLSIDAEGHVTDAEVTGPLGNALDEAAREAALRLRFNPARRDGQPIAARILYRMEFRLPPVPTTGSVSTQVLDASGAPGAAIDVSLTSPDQVTARAVTDAEGRVRFQDLAPGSFRLQASSRTGTVQGDVAVEAGSEAHLELRLPAEPEPAAPQPVEVTVRGTPSEARQRQESAEAVHVVDLRRARGQSFDLGEVVARTQGVAVRRSGGLGSGARFSLNGLYDDQIRFFLDGVPLELAGYTFGFSNVPVNLIDRVEVFRGVVPIRFGADALGGAVNLVTDQSHQTRLGASYQVGSFGTHRVTLDGHYRHDASGFVAGGAAFFDSARNDYDINVEVPDEQGRLSAVSVPRFHDRYGAFGGSAEVGFVDRPWARQLLLRAFASTYDKELQHNLVMTVPYGEPTYGETVIGATARYEQPLASNLELSVLGNYARRTIDFVDRGEWVYDWFGNRVRERSEPGEIETDASDQTLWQDSGLGRVALEWAPHGEHVLRLAMSPTYVSRTGDERLQPDPDARDPLTAQRKLFTFVSGLEYELNALPVSDASDVPKARRRGTDYLVQNSFFLKAYVYHASSEEALPGGIFRPLSQDTQAFGIGDGLRVRLAEWLYVKASYEYATRLPRPDEVFGNGVLVSPSLELEPEVSHNANLGPRLELRRAALGEFTADLNAFFRDSSRLIVLLGSNDRYFTYQNVYRARAVGLESALAWSSPGRLLSLDGMVTFQDVRNASSDGTFGDFEGDRIPNRPWLFASWGARVRLPGMPGRSDTLEPFYSGRYVHSFYRGWESQGLREFKQVVDAQLTHNLGLSWSMNRDARLTTTFEVQNLTDAAVYDFFGVQRPGRALFLKVTGEL</sequence>
<keyword evidence="14" id="KW-1185">Reference proteome</keyword>
<keyword evidence="6" id="KW-0732">Signal</keyword>
<comment type="subcellular location">
    <subcellularLocation>
        <location evidence="2 10">Cell outer membrane</location>
        <topology evidence="2 10">Multi-pass membrane protein</topology>
    </subcellularLocation>
    <subcellularLocation>
        <location evidence="1">Membrane</location>
        <topology evidence="1">Single-pass membrane protein</topology>
    </subcellularLocation>
</comment>
<evidence type="ECO:0000256" key="1">
    <source>
        <dbReference type="ARBA" id="ARBA00004167"/>
    </source>
</evidence>
<dbReference type="Pfam" id="PF07715">
    <property type="entry name" value="Plug"/>
    <property type="match status" value="1"/>
</dbReference>
<evidence type="ECO:0000259" key="12">
    <source>
        <dbReference type="PROSITE" id="PS52015"/>
    </source>
</evidence>
<dbReference type="NCBIfam" id="NF038079">
    <property type="entry name" value="TonB_sider_MxcH"/>
    <property type="match status" value="1"/>
</dbReference>
<evidence type="ECO:0000256" key="8">
    <source>
        <dbReference type="ARBA" id="ARBA00023136"/>
    </source>
</evidence>